<dbReference type="KEGG" id="qlo:115955863"/>
<dbReference type="FunCoup" id="A0A7N2MDY3">
    <property type="interactions" value="25"/>
</dbReference>
<reference evidence="9" key="2">
    <citation type="submission" date="2021-01" db="UniProtKB">
        <authorList>
            <consortium name="EnsemblPlants"/>
        </authorList>
    </citation>
    <scope>IDENTIFICATION</scope>
</reference>
<dbReference type="InParanoid" id="A0A7N2MDY3"/>
<dbReference type="Gene3D" id="2.170.150.80">
    <property type="entry name" value="NAC domain"/>
    <property type="match status" value="1"/>
</dbReference>
<feature type="domain" description="NAC" evidence="8">
    <location>
        <begin position="4"/>
        <end position="149"/>
    </location>
</feature>
<evidence type="ECO:0000259" key="8">
    <source>
        <dbReference type="PROSITE" id="PS51005"/>
    </source>
</evidence>
<evidence type="ECO:0000256" key="4">
    <source>
        <dbReference type="ARBA" id="ARBA00023163"/>
    </source>
</evidence>
<feature type="compositionally biased region" description="Basic and acidic residues" evidence="6">
    <location>
        <begin position="389"/>
        <end position="402"/>
    </location>
</feature>
<dbReference type="PANTHER" id="PTHR31989">
    <property type="entry name" value="NAC DOMAIN-CONTAINING PROTEIN 82-RELATED"/>
    <property type="match status" value="1"/>
</dbReference>
<keyword evidence="7" id="KW-1133">Transmembrane helix</keyword>
<feature type="compositionally biased region" description="Polar residues" evidence="6">
    <location>
        <begin position="403"/>
        <end position="413"/>
    </location>
</feature>
<dbReference type="InterPro" id="IPR003441">
    <property type="entry name" value="NAC-dom"/>
</dbReference>
<feature type="region of interest" description="Disordered" evidence="6">
    <location>
        <begin position="381"/>
        <end position="423"/>
    </location>
</feature>
<evidence type="ECO:0000256" key="6">
    <source>
        <dbReference type="SAM" id="MobiDB-lite"/>
    </source>
</evidence>
<dbReference type="PROSITE" id="PS51005">
    <property type="entry name" value="NAC"/>
    <property type="match status" value="1"/>
</dbReference>
<keyword evidence="2" id="KW-0805">Transcription regulation</keyword>
<dbReference type="EMBL" id="LRBV02000008">
    <property type="status" value="NOT_ANNOTATED_CDS"/>
    <property type="molecule type" value="Genomic_DNA"/>
</dbReference>
<organism evidence="9 10">
    <name type="scientific">Quercus lobata</name>
    <name type="common">Valley oak</name>
    <dbReference type="NCBI Taxonomy" id="97700"/>
    <lineage>
        <taxon>Eukaryota</taxon>
        <taxon>Viridiplantae</taxon>
        <taxon>Streptophyta</taxon>
        <taxon>Embryophyta</taxon>
        <taxon>Tracheophyta</taxon>
        <taxon>Spermatophyta</taxon>
        <taxon>Magnoliopsida</taxon>
        <taxon>eudicotyledons</taxon>
        <taxon>Gunneridae</taxon>
        <taxon>Pentapetalae</taxon>
        <taxon>rosids</taxon>
        <taxon>fabids</taxon>
        <taxon>Fagales</taxon>
        <taxon>Fagaceae</taxon>
        <taxon>Quercus</taxon>
    </lineage>
</organism>
<name>A0A7N2MDY3_QUELO</name>
<sequence length="472" mass="53666">MESIPVGFRFHPTDEELVSYYLKLKMQGDKDYEVRAISEVNICKHEPWDLPGLSVIKSDDQEWFFFCAREINRSRVNRATKRGYWKSTGRDRKIRAKGTNTIIGTKKTLVFHEGRVPTGAGTSWVIHEYQSVAFHHHEKAFVLCRLKRKTDVKTNKAPLDDASDFETQVPGHTISENYEFNQVDAGLASVRQHQRQDYDFDLDQQEPPDLDSIITDDFDFNFRQYLSDDNEQEVYTLEAVRQSNDSRAPDSPITIYYDGGLSSDSDTDTAQALHQRMHMINSGTASSSNRGQYKEKRNGVVLDDFLGLDSSYVDSAAYIPRVRSTQSQGLRSPPSIGAFDLQYQPSVCHSEVQRAAPRKFQQQSSSLKVVSLQKAKDAPRLSITTNLPQKERSITESDKEQKLSQGTNANNSPKLKKVRSAGSDRKGSLIFQETSLQGHESSPPSVYFAKFLIGIILFVVFIREMLLYGNWY</sequence>
<dbReference type="Proteomes" id="UP000594261">
    <property type="component" value="Chromosome 8"/>
</dbReference>
<dbReference type="OMA" id="GHTISEN"/>
<reference evidence="9 10" key="1">
    <citation type="journal article" date="2016" name="G3 (Bethesda)">
        <title>First Draft Assembly and Annotation of the Genome of a California Endemic Oak Quercus lobata Nee (Fagaceae).</title>
        <authorList>
            <person name="Sork V.L."/>
            <person name="Fitz-Gibbon S.T."/>
            <person name="Puiu D."/>
            <person name="Crepeau M."/>
            <person name="Gugger P.F."/>
            <person name="Sherman R."/>
            <person name="Stevens K."/>
            <person name="Langley C.H."/>
            <person name="Pellegrini M."/>
            <person name="Salzberg S.L."/>
        </authorList>
    </citation>
    <scope>NUCLEOTIDE SEQUENCE [LARGE SCALE GENOMIC DNA]</scope>
    <source>
        <strain evidence="9 10">cv. SW786</strain>
    </source>
</reference>
<dbReference type="GO" id="GO:0005634">
    <property type="term" value="C:nucleus"/>
    <property type="evidence" value="ECO:0007669"/>
    <property type="project" value="UniProtKB-SubCell"/>
</dbReference>
<dbReference type="EnsemblPlants" id="QL08p048076:mrna">
    <property type="protein sequence ID" value="QL08p048076:mrna"/>
    <property type="gene ID" value="QL08p048076"/>
</dbReference>
<dbReference type="RefSeq" id="XP_030930102.1">
    <property type="nucleotide sequence ID" value="XM_031074242.1"/>
</dbReference>
<evidence type="ECO:0000256" key="5">
    <source>
        <dbReference type="ARBA" id="ARBA00023242"/>
    </source>
</evidence>
<keyword evidence="10" id="KW-1185">Reference proteome</keyword>
<keyword evidence="4" id="KW-0804">Transcription</keyword>
<evidence type="ECO:0000313" key="10">
    <source>
        <dbReference type="Proteomes" id="UP000594261"/>
    </source>
</evidence>
<dbReference type="GeneID" id="115955863"/>
<dbReference type="GO" id="GO:0006355">
    <property type="term" value="P:regulation of DNA-templated transcription"/>
    <property type="evidence" value="ECO:0007669"/>
    <property type="project" value="InterPro"/>
</dbReference>
<dbReference type="InterPro" id="IPR036093">
    <property type="entry name" value="NAC_dom_sf"/>
</dbReference>
<evidence type="ECO:0000313" key="9">
    <source>
        <dbReference type="EnsemblPlants" id="QL08p048076:mrna"/>
    </source>
</evidence>
<evidence type="ECO:0000256" key="2">
    <source>
        <dbReference type="ARBA" id="ARBA00023015"/>
    </source>
</evidence>
<keyword evidence="5" id="KW-0539">Nucleus</keyword>
<dbReference type="SUPFAM" id="SSF101941">
    <property type="entry name" value="NAC domain"/>
    <property type="match status" value="1"/>
</dbReference>
<keyword evidence="7" id="KW-0472">Membrane</keyword>
<evidence type="ECO:0000256" key="7">
    <source>
        <dbReference type="SAM" id="Phobius"/>
    </source>
</evidence>
<keyword evidence="7" id="KW-0812">Transmembrane</keyword>
<evidence type="ECO:0000256" key="3">
    <source>
        <dbReference type="ARBA" id="ARBA00023125"/>
    </source>
</evidence>
<dbReference type="Pfam" id="PF02365">
    <property type="entry name" value="NAM"/>
    <property type="match status" value="1"/>
</dbReference>
<feature type="transmembrane region" description="Helical" evidence="7">
    <location>
        <begin position="447"/>
        <end position="466"/>
    </location>
</feature>
<dbReference type="GO" id="GO:0003677">
    <property type="term" value="F:DNA binding"/>
    <property type="evidence" value="ECO:0007669"/>
    <property type="project" value="UniProtKB-KW"/>
</dbReference>
<keyword evidence="3" id="KW-0238">DNA-binding</keyword>
<comment type="subcellular location">
    <subcellularLocation>
        <location evidence="1">Nucleus</location>
    </subcellularLocation>
</comment>
<evidence type="ECO:0000256" key="1">
    <source>
        <dbReference type="ARBA" id="ARBA00004123"/>
    </source>
</evidence>
<protein>
    <recommendedName>
        <fullName evidence="8">NAC domain-containing protein</fullName>
    </recommendedName>
</protein>
<proteinExistence type="predicted"/>
<accession>A0A7N2MDY3</accession>
<dbReference type="AlphaFoldDB" id="A0A7N2MDY3"/>
<gene>
    <name evidence="9" type="primary">LOC115955863</name>
</gene>
<dbReference type="OrthoDB" id="737278at2759"/>
<dbReference type="Gramene" id="QL08p048076:mrna">
    <property type="protein sequence ID" value="QL08p048076:mrna"/>
    <property type="gene ID" value="QL08p048076"/>
</dbReference>